<geneLocation type="plasmid" evidence="1">
    <name>4</name>
</geneLocation>
<dbReference type="EMBL" id="LN868941">
    <property type="protein sequence ID" value="CRY84614.1"/>
    <property type="molecule type" value="Genomic_DNA"/>
</dbReference>
<reference evidence="2" key="1">
    <citation type="submission" date="2015-03" db="EMBL/GenBank/DDBJ databases">
        <authorList>
            <consortium name="Pathogen Informatics"/>
        </authorList>
    </citation>
    <scope>NUCLEOTIDE SEQUENCE [LARGE SCALE GENOMIC DNA]</scope>
    <source>
        <strain evidence="2">NCTC11134</strain>
        <plasmid evidence="2">4</plasmid>
    </source>
</reference>
<evidence type="ECO:0000313" key="1">
    <source>
        <dbReference type="EMBL" id="CRY84614.1"/>
    </source>
</evidence>
<keyword evidence="1" id="KW-0614">Plasmid</keyword>
<dbReference type="KEGG" id="nfr:ERS450000_06156"/>
<gene>
    <name evidence="1" type="ORF">ERS450000_06156</name>
</gene>
<proteinExistence type="predicted"/>
<dbReference type="RefSeq" id="WP_139337581.1">
    <property type="nucleotide sequence ID" value="NZ_CP031419.1"/>
</dbReference>
<organism evidence="1 2">
    <name type="scientific">Nocardia farcinica</name>
    <dbReference type="NCBI Taxonomy" id="37329"/>
    <lineage>
        <taxon>Bacteria</taxon>
        <taxon>Bacillati</taxon>
        <taxon>Actinomycetota</taxon>
        <taxon>Actinomycetes</taxon>
        <taxon>Mycobacteriales</taxon>
        <taxon>Nocardiaceae</taxon>
        <taxon>Nocardia</taxon>
    </lineage>
</organism>
<sequence length="78" mass="8614">MTDIAAADERAILDQLRRAQDAHHGGDQPTASALIDDLLTRYGRETVDAVRWRQARDQLDADLNLYSMFGTAGLIGDD</sequence>
<dbReference type="Proteomes" id="UP000057820">
    <property type="component" value="Plasmid 4"/>
</dbReference>
<accession>A0A0H5PBI6</accession>
<protein>
    <submittedName>
        <fullName evidence="1">Uncharacterized protein</fullName>
    </submittedName>
</protein>
<evidence type="ECO:0000313" key="2">
    <source>
        <dbReference type="Proteomes" id="UP000057820"/>
    </source>
</evidence>
<name>A0A0H5PBI6_NOCFR</name>
<dbReference type="AlphaFoldDB" id="A0A0H5PBI6"/>